<comment type="caution">
    <text evidence="1">The sequence shown here is derived from an EMBL/GenBank/DDBJ whole genome shotgun (WGS) entry which is preliminary data.</text>
</comment>
<dbReference type="Proteomes" id="UP000295391">
    <property type="component" value="Unassembled WGS sequence"/>
</dbReference>
<sequence length="198" mass="22474">MSSFDVATNMGGNDAQIALINDLARDLGFRQITPYLNLLAVEELTRKVPNNFFLFATDGELGQIKSQIQNIRNSSRPRVRFSPLICFVEVPLPMLISQCIQIGFDDILTLPWDPAQMVPRLRRQINAPITFYETSTYFGPDRRRFSQKRAGSTIYKKSQGYRRIDIRRDPVHGVQILGDSTVGHVAKRHSHLSTNVAI</sequence>
<dbReference type="EMBL" id="SNYR01000003">
    <property type="protein sequence ID" value="TDQ61929.1"/>
    <property type="molecule type" value="Genomic_DNA"/>
</dbReference>
<protein>
    <submittedName>
        <fullName evidence="1">Uncharacterized protein</fullName>
    </submittedName>
</protein>
<evidence type="ECO:0000313" key="1">
    <source>
        <dbReference type="EMBL" id="TDQ61929.1"/>
    </source>
</evidence>
<gene>
    <name evidence="1" type="ORF">ATL17_3033</name>
</gene>
<evidence type="ECO:0000313" key="2">
    <source>
        <dbReference type="Proteomes" id="UP000295391"/>
    </source>
</evidence>
<organism evidence="1 2">
    <name type="scientific">Maritalea mobilis</name>
    <dbReference type="NCBI Taxonomy" id="483324"/>
    <lineage>
        <taxon>Bacteria</taxon>
        <taxon>Pseudomonadati</taxon>
        <taxon>Pseudomonadota</taxon>
        <taxon>Alphaproteobacteria</taxon>
        <taxon>Hyphomicrobiales</taxon>
        <taxon>Devosiaceae</taxon>
        <taxon>Maritalea</taxon>
    </lineage>
</organism>
<reference evidence="1 2" key="1">
    <citation type="submission" date="2019-03" db="EMBL/GenBank/DDBJ databases">
        <title>Genomic Encyclopedia of Type Strains, Phase III (KMG-III): the genomes of soil and plant-associated and newly described type strains.</title>
        <authorList>
            <person name="Whitman W."/>
        </authorList>
    </citation>
    <scope>NUCLEOTIDE SEQUENCE [LARGE SCALE GENOMIC DNA]</scope>
    <source>
        <strain evidence="1 2">CGMCC 1.7002</strain>
    </source>
</reference>
<proteinExistence type="predicted"/>
<dbReference type="RefSeq" id="WP_133573608.1">
    <property type="nucleotide sequence ID" value="NZ_SNYR01000003.1"/>
</dbReference>
<accession>A0A4R6VJS4</accession>
<keyword evidence="2" id="KW-1185">Reference proteome</keyword>
<dbReference type="OrthoDB" id="7202050at2"/>
<dbReference type="AlphaFoldDB" id="A0A4R6VJS4"/>
<name>A0A4R6VJS4_9HYPH</name>